<name>A0A5Q2FGP1_9ACTN</name>
<dbReference type="AlphaFoldDB" id="A0A5Q2FGP1"/>
<feature type="transmembrane region" description="Helical" evidence="5">
    <location>
        <begin position="166"/>
        <end position="184"/>
    </location>
</feature>
<dbReference type="InterPro" id="IPR050327">
    <property type="entry name" value="Proton-linked_MCT"/>
</dbReference>
<evidence type="ECO:0000256" key="1">
    <source>
        <dbReference type="ARBA" id="ARBA00004651"/>
    </source>
</evidence>
<dbReference type="InterPro" id="IPR036259">
    <property type="entry name" value="MFS_trans_sf"/>
</dbReference>
<evidence type="ECO:0000256" key="2">
    <source>
        <dbReference type="ARBA" id="ARBA00022692"/>
    </source>
</evidence>
<dbReference type="SUPFAM" id="SSF103473">
    <property type="entry name" value="MFS general substrate transporter"/>
    <property type="match status" value="1"/>
</dbReference>
<comment type="subcellular location">
    <subcellularLocation>
        <location evidence="1">Cell membrane</location>
        <topology evidence="1">Multi-pass membrane protein</topology>
    </subcellularLocation>
</comment>
<dbReference type="PANTHER" id="PTHR11360">
    <property type="entry name" value="MONOCARBOXYLATE TRANSPORTER"/>
    <property type="match status" value="1"/>
</dbReference>
<evidence type="ECO:0000313" key="8">
    <source>
        <dbReference type="Proteomes" id="UP000386847"/>
    </source>
</evidence>
<keyword evidence="8" id="KW-1185">Reference proteome</keyword>
<proteinExistence type="predicted"/>
<dbReference type="GO" id="GO:0005886">
    <property type="term" value="C:plasma membrane"/>
    <property type="evidence" value="ECO:0007669"/>
    <property type="project" value="UniProtKB-SubCell"/>
</dbReference>
<keyword evidence="2 5" id="KW-0812">Transmembrane</keyword>
<dbReference type="Pfam" id="PF07690">
    <property type="entry name" value="MFS_1"/>
    <property type="match status" value="1"/>
</dbReference>
<keyword evidence="3 5" id="KW-1133">Transmembrane helix</keyword>
<dbReference type="Gene3D" id="1.20.1250.20">
    <property type="entry name" value="MFS general substrate transporter like domains"/>
    <property type="match status" value="1"/>
</dbReference>
<dbReference type="InterPro" id="IPR011701">
    <property type="entry name" value="MFS"/>
</dbReference>
<dbReference type="PROSITE" id="PS50850">
    <property type="entry name" value="MFS"/>
    <property type="match status" value="1"/>
</dbReference>
<dbReference type="Proteomes" id="UP000386847">
    <property type="component" value="Chromosome"/>
</dbReference>
<dbReference type="KEGG" id="rain:Rai3103_14945"/>
<dbReference type="InterPro" id="IPR020846">
    <property type="entry name" value="MFS_dom"/>
</dbReference>
<dbReference type="PANTHER" id="PTHR11360:SF308">
    <property type="entry name" value="BLL3089 PROTEIN"/>
    <property type="match status" value="1"/>
</dbReference>
<reference evidence="7 8" key="1">
    <citation type="submission" date="2019-10" db="EMBL/GenBank/DDBJ databases">
        <title>Genomic analysis of Raineyella sp. CBA3103.</title>
        <authorList>
            <person name="Roh S.W."/>
        </authorList>
    </citation>
    <scope>NUCLEOTIDE SEQUENCE [LARGE SCALE GENOMIC DNA]</scope>
    <source>
        <strain evidence="7 8">CBA3103</strain>
    </source>
</reference>
<sequence>MKRVSRRAWSVWSVGVFVYGMAVLQRSSFGVAGIEASRHFGVGAGLVSMFVVLQLAVYAAAQVPVGLALDRLGSRSVVTAGALVMAVGQLLVATTHSITVAIIGRVLVGLGDAMTFNSVIRLVPAWFPPHVVPVVTQLTGLLGQLGQILSAIPFRAALASYGWQPAFLAAAGASLLAATLMGTFTRNAPPGRWQPDTSGSLGAIVASIRGIGAEPATSLAFWIHFTVCFSTMMFPLMWGYPYMTAGLGYPPRSPADC</sequence>
<feature type="domain" description="Major facilitator superfamily (MFS) profile" evidence="6">
    <location>
        <begin position="8"/>
        <end position="257"/>
    </location>
</feature>
<evidence type="ECO:0000313" key="7">
    <source>
        <dbReference type="EMBL" id="QGF24714.1"/>
    </source>
</evidence>
<organism evidence="7 8">
    <name type="scientific">Raineyella fluvialis</name>
    <dbReference type="NCBI Taxonomy" id="2662261"/>
    <lineage>
        <taxon>Bacteria</taxon>
        <taxon>Bacillati</taxon>
        <taxon>Actinomycetota</taxon>
        <taxon>Actinomycetes</taxon>
        <taxon>Propionibacteriales</taxon>
        <taxon>Propionibacteriaceae</taxon>
        <taxon>Raineyella</taxon>
    </lineage>
</organism>
<feature type="transmembrane region" description="Helical" evidence="5">
    <location>
        <begin position="40"/>
        <end position="60"/>
    </location>
</feature>
<evidence type="ECO:0000256" key="3">
    <source>
        <dbReference type="ARBA" id="ARBA00022989"/>
    </source>
</evidence>
<evidence type="ECO:0000256" key="4">
    <source>
        <dbReference type="ARBA" id="ARBA00023136"/>
    </source>
</evidence>
<dbReference type="GO" id="GO:0022857">
    <property type="term" value="F:transmembrane transporter activity"/>
    <property type="evidence" value="ECO:0007669"/>
    <property type="project" value="InterPro"/>
</dbReference>
<protein>
    <submittedName>
        <fullName evidence="7">MFS transporter</fullName>
    </submittedName>
</protein>
<dbReference type="EMBL" id="CP045725">
    <property type="protein sequence ID" value="QGF24714.1"/>
    <property type="molecule type" value="Genomic_DNA"/>
</dbReference>
<gene>
    <name evidence="7" type="ORF">Rai3103_14945</name>
</gene>
<evidence type="ECO:0000259" key="6">
    <source>
        <dbReference type="PROSITE" id="PS50850"/>
    </source>
</evidence>
<keyword evidence="4 5" id="KW-0472">Membrane</keyword>
<evidence type="ECO:0000256" key="5">
    <source>
        <dbReference type="SAM" id="Phobius"/>
    </source>
</evidence>
<feature type="transmembrane region" description="Helical" evidence="5">
    <location>
        <begin position="219"/>
        <end position="240"/>
    </location>
</feature>
<dbReference type="CDD" id="cd06174">
    <property type="entry name" value="MFS"/>
    <property type="match status" value="1"/>
</dbReference>
<accession>A0A5Q2FGP1</accession>